<gene>
    <name evidence="1" type="ORF">UX45_C0002G0050</name>
</gene>
<dbReference type="Proteomes" id="UP000034705">
    <property type="component" value="Unassembled WGS sequence"/>
</dbReference>
<evidence type="ECO:0000313" key="2">
    <source>
        <dbReference type="Proteomes" id="UP000034705"/>
    </source>
</evidence>
<protein>
    <submittedName>
        <fullName evidence="1">Uncharacterized protein</fullName>
    </submittedName>
</protein>
<reference evidence="1 2" key="1">
    <citation type="journal article" date="2015" name="Nature">
        <title>rRNA introns, odd ribosomes, and small enigmatic genomes across a large radiation of phyla.</title>
        <authorList>
            <person name="Brown C.T."/>
            <person name="Hug L.A."/>
            <person name="Thomas B.C."/>
            <person name="Sharon I."/>
            <person name="Castelle C.J."/>
            <person name="Singh A."/>
            <person name="Wilkins M.J."/>
            <person name="Williams K.H."/>
            <person name="Banfield J.F."/>
        </authorList>
    </citation>
    <scope>NUCLEOTIDE SEQUENCE [LARGE SCALE GENOMIC DNA]</scope>
</reference>
<dbReference type="EMBL" id="LCMG01000002">
    <property type="protein sequence ID" value="KKU34253.1"/>
    <property type="molecule type" value="Genomic_DNA"/>
</dbReference>
<dbReference type="AlphaFoldDB" id="A0A0G1RWA7"/>
<name>A0A0G1RWA7_9BACT</name>
<sequence>MTDKQKTDISFTDDVIVGMPESSEQVLIRSALMEKILKSAEAIQKLRAEGEVGAAIARKIPES</sequence>
<proteinExistence type="predicted"/>
<comment type="caution">
    <text evidence="1">The sequence shown here is derived from an EMBL/GenBank/DDBJ whole genome shotgun (WGS) entry which is preliminary data.</text>
</comment>
<evidence type="ECO:0000313" key="1">
    <source>
        <dbReference type="EMBL" id="KKU34253.1"/>
    </source>
</evidence>
<accession>A0A0G1RWA7</accession>
<organism evidence="1 2">
    <name type="scientific">Candidatus Uhrbacteria bacterium GW2011_GWF2_46_218</name>
    <dbReference type="NCBI Taxonomy" id="1619001"/>
    <lineage>
        <taxon>Bacteria</taxon>
        <taxon>Candidatus Uhriibacteriota</taxon>
    </lineage>
</organism>